<evidence type="ECO:0000313" key="1">
    <source>
        <dbReference type="EMBL" id="SHH29324.1"/>
    </source>
</evidence>
<keyword evidence="2" id="KW-1185">Reference proteome</keyword>
<keyword evidence="1" id="KW-0808">Transferase</keyword>
<organism evidence="1 2">
    <name type="scientific">Thermosyntropha lipolytica DSM 11003</name>
    <dbReference type="NCBI Taxonomy" id="1123382"/>
    <lineage>
        <taxon>Bacteria</taxon>
        <taxon>Bacillati</taxon>
        <taxon>Bacillota</taxon>
        <taxon>Clostridia</taxon>
        <taxon>Eubacteriales</taxon>
        <taxon>Syntrophomonadaceae</taxon>
        <taxon>Thermosyntropha</taxon>
    </lineage>
</organism>
<dbReference type="GO" id="GO:0008410">
    <property type="term" value="F:CoA-transferase activity"/>
    <property type="evidence" value="ECO:0007669"/>
    <property type="project" value="InterPro"/>
</dbReference>
<dbReference type="Pfam" id="PF01144">
    <property type="entry name" value="CoA_trans"/>
    <property type="match status" value="1"/>
</dbReference>
<dbReference type="SUPFAM" id="SSF100950">
    <property type="entry name" value="NagB/RpiA/CoA transferase-like"/>
    <property type="match status" value="1"/>
</dbReference>
<name>A0A1M5RSR1_9FIRM</name>
<gene>
    <name evidence="1" type="ORF">SAMN02745221_02099</name>
</gene>
<dbReference type="Gene3D" id="3.40.1080.10">
    <property type="entry name" value="Glutaconate Coenzyme A-transferase"/>
    <property type="match status" value="1"/>
</dbReference>
<dbReference type="Gene3D" id="3.30.30.40">
    <property type="match status" value="1"/>
</dbReference>
<dbReference type="SMART" id="SM00882">
    <property type="entry name" value="CoA_trans"/>
    <property type="match status" value="1"/>
</dbReference>
<accession>A0A1M5RSR1</accession>
<dbReference type="STRING" id="1123382.SAMN02745221_02099"/>
<proteinExistence type="predicted"/>
<evidence type="ECO:0000313" key="2">
    <source>
        <dbReference type="Proteomes" id="UP000242329"/>
    </source>
</evidence>
<dbReference type="OrthoDB" id="9777193at2"/>
<sequence length="365" mass="41581">MASKFEYNQEALKNLQIEDPSILDRLIDGESARQAHLKKERGKVDKRMSLKEAVQEFVKDGDIYADSGFSYVRTPLQALFEVMRQGKKNLQGIGSPNTNHSYGIHYGTFKYSHNSYLGAEMRGTDRSYSKAVKEKKVKILSEWSHGAMALGFKAAQLGAPYLACKSMIASDMVKYNPYVKVVDNPFKKEKDPVCLVPALYPDVVFIHVQWADKYGNARIYGPAVNDIALAAACRKVIITAEEIVPESDLRNTTNTNVIPFMFVDAVVHLPYGALPGNCPGYYYWSREFWEWGIRIALSGKDDKYLESFWDYWVFSCKDQFDFLEKLGGVRWLNKHQVIERALNGTNEDDGIDLSYESVIPKWDEE</sequence>
<dbReference type="EMBL" id="FQWY01000057">
    <property type="protein sequence ID" value="SHH29324.1"/>
    <property type="molecule type" value="Genomic_DNA"/>
</dbReference>
<dbReference type="RefSeq" id="WP_073093476.1">
    <property type="nucleotide sequence ID" value="NZ_FQWY01000057.1"/>
</dbReference>
<dbReference type="InterPro" id="IPR004165">
    <property type="entry name" value="CoA_trans_fam_I"/>
</dbReference>
<reference evidence="2" key="1">
    <citation type="submission" date="2016-11" db="EMBL/GenBank/DDBJ databases">
        <authorList>
            <person name="Varghese N."/>
            <person name="Submissions S."/>
        </authorList>
    </citation>
    <scope>NUCLEOTIDE SEQUENCE [LARGE SCALE GENOMIC DNA]</scope>
    <source>
        <strain evidence="2">DSM 11003</strain>
    </source>
</reference>
<dbReference type="AlphaFoldDB" id="A0A1M5RSR1"/>
<dbReference type="InterPro" id="IPR037171">
    <property type="entry name" value="NagB/RpiA_transferase-like"/>
</dbReference>
<protein>
    <submittedName>
        <fullName evidence="1">Glutaconate CoA-transferase subunit A</fullName>
    </submittedName>
</protein>
<dbReference type="Proteomes" id="UP000242329">
    <property type="component" value="Unassembled WGS sequence"/>
</dbReference>